<accession>F0S8H7</accession>
<evidence type="ECO:0000256" key="1">
    <source>
        <dbReference type="ARBA" id="ARBA00008558"/>
    </source>
</evidence>
<protein>
    <recommendedName>
        <fullName evidence="5">N-acylglucosamine 2-epimerase</fullName>
    </recommendedName>
</protein>
<proteinExistence type="inferred from homology"/>
<sequence length="403" mass="47748">MHIKIAGFSADELLKQYQENLFNDFLPFMDEYIIDHQYGGFKCNTDRSGNNITNNKRTWFDGRGVWVYSYLYNNFKKAPKYLEIANKTIDLLFKAKTDSELWPWSYDQFGNDLKERSPDIYGNLFVAEGLIEYSIATGDVSYMHQAKNILFNCVKLYDSEDYLYDFDYRPDVSTIRKPRVLGHWMIMLSLSKSILKHEYDADIEALSDRCLDALLNHHLNPEFGLMVEFLEKDLSLPKDGLDQFVYIGHAIESLWMIMDEAIRRNDHALFNKSCDLFKYHVEVAWDDVYGGVFHGLENVNENKWLLEKVLWAQQEVLIGLMMIIEFTDDEWAYRWFDKAYNHVINTYPLEKHGYRLWNIGGDRKMTFQKEGIRIENYHTPRHLMLNIQLLNKIKAKWDESYGK</sequence>
<dbReference type="AlphaFoldDB" id="F0S8H7"/>
<dbReference type="KEGG" id="psn:Pedsa_0685"/>
<dbReference type="EMBL" id="CP002545">
    <property type="protein sequence ID" value="ADY51261.1"/>
    <property type="molecule type" value="Genomic_DNA"/>
</dbReference>
<name>F0S8H7_PSESL</name>
<dbReference type="OrthoDB" id="5141876at2"/>
<keyword evidence="2" id="KW-0413">Isomerase</keyword>
<dbReference type="SUPFAM" id="SSF48208">
    <property type="entry name" value="Six-hairpin glycosidases"/>
    <property type="match status" value="1"/>
</dbReference>
<dbReference type="InterPro" id="IPR010819">
    <property type="entry name" value="AGE/CE"/>
</dbReference>
<dbReference type="Gene3D" id="1.50.10.10">
    <property type="match status" value="1"/>
</dbReference>
<gene>
    <name evidence="3" type="ordered locus">Pedsa_0685</name>
</gene>
<dbReference type="PANTHER" id="PTHR15108">
    <property type="entry name" value="N-ACYLGLUCOSAMINE-2-EPIMERASE"/>
    <property type="match status" value="1"/>
</dbReference>
<dbReference type="GO" id="GO:0016853">
    <property type="term" value="F:isomerase activity"/>
    <property type="evidence" value="ECO:0007669"/>
    <property type="project" value="UniProtKB-KW"/>
</dbReference>
<dbReference type="Proteomes" id="UP000000310">
    <property type="component" value="Chromosome"/>
</dbReference>
<dbReference type="RefSeq" id="WP_013631762.1">
    <property type="nucleotide sequence ID" value="NC_015177.1"/>
</dbReference>
<dbReference type="GO" id="GO:0005975">
    <property type="term" value="P:carbohydrate metabolic process"/>
    <property type="evidence" value="ECO:0007669"/>
    <property type="project" value="InterPro"/>
</dbReference>
<evidence type="ECO:0000313" key="4">
    <source>
        <dbReference type="Proteomes" id="UP000000310"/>
    </source>
</evidence>
<dbReference type="STRING" id="762903.Pedsa_0685"/>
<comment type="similarity">
    <text evidence="1">Belongs to the N-acylglucosamine 2-epimerase family.</text>
</comment>
<reference evidence="4" key="2">
    <citation type="submission" date="2011-02" db="EMBL/GenBank/DDBJ databases">
        <title>The complete genome of Pedobacter saltans DSM 12145.</title>
        <authorList>
            <consortium name="US DOE Joint Genome Institute (JGI-PGF)"/>
            <person name="Lucas S."/>
            <person name="Copeland A."/>
            <person name="Lapidus A."/>
            <person name="Bruce D."/>
            <person name="Goodwin L."/>
            <person name="Pitluck S."/>
            <person name="Kyrpides N."/>
            <person name="Mavromatis K."/>
            <person name="Pagani I."/>
            <person name="Ivanova N."/>
            <person name="Ovchinnikova G."/>
            <person name="Lu M."/>
            <person name="Detter J.C."/>
            <person name="Han C."/>
            <person name="Land M."/>
            <person name="Hauser L."/>
            <person name="Markowitz V."/>
            <person name="Cheng J.-F."/>
            <person name="Hugenholtz P."/>
            <person name="Woyke T."/>
            <person name="Wu D."/>
            <person name="Tindall B."/>
            <person name="Pomrenke H.G."/>
            <person name="Brambilla E."/>
            <person name="Klenk H.-P."/>
            <person name="Eisen J.A."/>
        </authorList>
    </citation>
    <scope>NUCLEOTIDE SEQUENCE [LARGE SCALE GENOMIC DNA]</scope>
    <source>
        <strain evidence="4">ATCC 51119 / DSM 12145 / JCM 21818 / LMG 10337 / NBRC 100064 / NCIMB 13643</strain>
    </source>
</reference>
<evidence type="ECO:0008006" key="5">
    <source>
        <dbReference type="Google" id="ProtNLM"/>
    </source>
</evidence>
<evidence type="ECO:0000313" key="3">
    <source>
        <dbReference type="EMBL" id="ADY51261.1"/>
    </source>
</evidence>
<organism evidence="3 4">
    <name type="scientific">Pseudopedobacter saltans (strain ATCC 51119 / DSM 12145 / JCM 21818 / CCUG 39354 / LMG 10337 / NBRC 100064 / NCIMB 13643)</name>
    <name type="common">Pedobacter saltans</name>
    <dbReference type="NCBI Taxonomy" id="762903"/>
    <lineage>
        <taxon>Bacteria</taxon>
        <taxon>Pseudomonadati</taxon>
        <taxon>Bacteroidota</taxon>
        <taxon>Sphingobacteriia</taxon>
        <taxon>Sphingobacteriales</taxon>
        <taxon>Sphingobacteriaceae</taxon>
        <taxon>Pseudopedobacter</taxon>
    </lineage>
</organism>
<dbReference type="InterPro" id="IPR012341">
    <property type="entry name" value="6hp_glycosidase-like_sf"/>
</dbReference>
<evidence type="ECO:0000256" key="2">
    <source>
        <dbReference type="ARBA" id="ARBA00023235"/>
    </source>
</evidence>
<dbReference type="eggNOG" id="COG2942">
    <property type="taxonomic scope" value="Bacteria"/>
</dbReference>
<keyword evidence="4" id="KW-1185">Reference proteome</keyword>
<reference evidence="3 4" key="1">
    <citation type="journal article" date="2011" name="Stand. Genomic Sci.">
        <title>Complete genome sequence of the gliding, heparinolytic Pedobacter saltans type strain (113).</title>
        <authorList>
            <person name="Liolios K."/>
            <person name="Sikorski J."/>
            <person name="Lu M."/>
            <person name="Nolan M."/>
            <person name="Lapidus A."/>
            <person name="Lucas S."/>
            <person name="Hammon N."/>
            <person name="Deshpande S."/>
            <person name="Cheng J.F."/>
            <person name="Tapia R."/>
            <person name="Han C."/>
            <person name="Goodwin L."/>
            <person name="Pitluck S."/>
            <person name="Huntemann M."/>
            <person name="Ivanova N."/>
            <person name="Pagani I."/>
            <person name="Mavromatis K."/>
            <person name="Ovchinikova G."/>
            <person name="Pati A."/>
            <person name="Chen A."/>
            <person name="Palaniappan K."/>
            <person name="Land M."/>
            <person name="Hauser L."/>
            <person name="Brambilla E.M."/>
            <person name="Kotsyurbenko O."/>
            <person name="Rohde M."/>
            <person name="Tindall B.J."/>
            <person name="Abt B."/>
            <person name="Goker M."/>
            <person name="Detter J.C."/>
            <person name="Woyke T."/>
            <person name="Bristow J."/>
            <person name="Eisen J.A."/>
            <person name="Markowitz V."/>
            <person name="Hugenholtz P."/>
            <person name="Klenk H.P."/>
            <person name="Kyrpides N.C."/>
        </authorList>
    </citation>
    <scope>NUCLEOTIDE SEQUENCE [LARGE SCALE GENOMIC DNA]</scope>
    <source>
        <strain evidence="4">ATCC 51119 / DSM 12145 / JCM 21818 / LMG 10337 / NBRC 100064 / NCIMB 13643</strain>
    </source>
</reference>
<dbReference type="Pfam" id="PF07221">
    <property type="entry name" value="GlcNAc_2-epim"/>
    <property type="match status" value="1"/>
</dbReference>
<dbReference type="HOGENOM" id="CLU_683083_0_0_10"/>
<dbReference type="InterPro" id="IPR008928">
    <property type="entry name" value="6-hairpin_glycosidase_sf"/>
</dbReference>